<dbReference type="RefSeq" id="WP_203109020.1">
    <property type="nucleotide sequence ID" value="NZ_JADOBG010000010.1"/>
</dbReference>
<keyword evidence="2" id="KW-1185">Reference proteome</keyword>
<proteinExistence type="predicted"/>
<accession>A0ABS1WE00</accession>
<gene>
    <name evidence="1" type="ORF">I5282_13515</name>
</gene>
<protein>
    <submittedName>
        <fullName evidence="1">Uncharacterized protein</fullName>
    </submittedName>
</protein>
<dbReference type="EMBL" id="JADWVN010000026">
    <property type="protein sequence ID" value="MBL7527581.1"/>
    <property type="molecule type" value="Genomic_DNA"/>
</dbReference>
<comment type="caution">
    <text evidence="1">The sequence shown here is derived from an EMBL/GenBank/DDBJ whole genome shotgun (WGS) entry which is preliminary data.</text>
</comment>
<evidence type="ECO:0000313" key="2">
    <source>
        <dbReference type="Proteomes" id="UP000809910"/>
    </source>
</evidence>
<sequence>MKDVLKQPYTVQALYEPVISQAVSEELTLAKEAVNTIDETIKYSEGWLKTKK</sequence>
<reference evidence="1 2" key="1">
    <citation type="submission" date="2020-12" db="EMBL/GenBank/DDBJ databases">
        <title>WGS of Legionella: environmental sample.</title>
        <authorList>
            <person name="Cristino S."/>
            <person name="Girolamini L."/>
            <person name="Salaris S."/>
            <person name="Pascale M.R."/>
            <person name="Mazzotta M."/>
            <person name="Orsini M."/>
            <person name="Grottola A."/>
        </authorList>
    </citation>
    <scope>NUCLEOTIDE SEQUENCE [LARGE SCALE GENOMIC DNA]</scope>
    <source>
        <strain evidence="1 2">30cs62</strain>
    </source>
</reference>
<evidence type="ECO:0000313" key="1">
    <source>
        <dbReference type="EMBL" id="MBL7527581.1"/>
    </source>
</evidence>
<organism evidence="1 2">
    <name type="scientific">Legionella bononiensis</name>
    <dbReference type="NCBI Taxonomy" id="2793102"/>
    <lineage>
        <taxon>Bacteria</taxon>
        <taxon>Pseudomonadati</taxon>
        <taxon>Pseudomonadota</taxon>
        <taxon>Gammaproteobacteria</taxon>
        <taxon>Legionellales</taxon>
        <taxon>Legionellaceae</taxon>
        <taxon>Legionella</taxon>
    </lineage>
</organism>
<name>A0ABS1WE00_9GAMM</name>
<dbReference type="Proteomes" id="UP000809910">
    <property type="component" value="Unassembled WGS sequence"/>
</dbReference>